<keyword evidence="5" id="KW-0946">Virion</keyword>
<keyword evidence="3" id="KW-0945">Host-virus interaction</keyword>
<reference evidence="7" key="2">
    <citation type="submission" date="2024-02" db="EMBL/GenBank/DDBJ databases">
        <authorList>
            <person name="Hu B."/>
        </authorList>
    </citation>
    <scope>NUCLEOTIDE SEQUENCE</scope>
    <source>
        <strain evidence="7">2A/Kenya/BAT257/2015</strain>
    </source>
</reference>
<keyword evidence="5" id="KW-0167">Capsid protein</keyword>
<comment type="similarity">
    <text evidence="1">Belongs to the adenoviridae hexon-interlacing protein family.</text>
</comment>
<keyword evidence="5" id="KW-1232">Capsid decoration protein</keyword>
<accession>A0AAU7DZB3</accession>
<evidence type="ECO:0000256" key="6">
    <source>
        <dbReference type="SAM" id="MobiDB-lite"/>
    </source>
</evidence>
<feature type="region of interest" description="Disordered" evidence="6">
    <location>
        <begin position="26"/>
        <end position="78"/>
    </location>
</feature>
<proteinExistence type="inferred from homology"/>
<protein>
    <submittedName>
        <fullName evidence="7">IX protein</fullName>
    </submittedName>
</protein>
<dbReference type="GO" id="GO:0031423">
    <property type="term" value="F:hexon binding"/>
    <property type="evidence" value="ECO:0007669"/>
    <property type="project" value="InterPro"/>
</dbReference>
<evidence type="ECO:0000256" key="5">
    <source>
        <dbReference type="ARBA" id="ARBA00023093"/>
    </source>
</evidence>
<dbReference type="GO" id="GO:0098021">
    <property type="term" value="C:viral capsid, decoration"/>
    <property type="evidence" value="ECO:0007669"/>
    <property type="project" value="UniProtKB-KW"/>
</dbReference>
<keyword evidence="2" id="KW-1048">Host nucleus</keyword>
<feature type="compositionally biased region" description="Low complexity" evidence="6">
    <location>
        <begin position="35"/>
        <end position="44"/>
    </location>
</feature>
<evidence type="ECO:0000256" key="1">
    <source>
        <dbReference type="ARBA" id="ARBA00010950"/>
    </source>
</evidence>
<feature type="compositionally biased region" description="Acidic residues" evidence="6">
    <location>
        <begin position="66"/>
        <end position="78"/>
    </location>
</feature>
<keyword evidence="4" id="KW-0175">Coiled coil</keyword>
<evidence type="ECO:0000256" key="2">
    <source>
        <dbReference type="ARBA" id="ARBA00022562"/>
    </source>
</evidence>
<organism evidence="7">
    <name type="scientific">Taphozous bat adenovirus</name>
    <dbReference type="NCBI Taxonomy" id="3141934"/>
    <lineage>
        <taxon>Viruses</taxon>
        <taxon>Varidnaviria</taxon>
        <taxon>Bamfordvirae</taxon>
        <taxon>Preplasmiviricota</taxon>
        <taxon>Polisuviricotina</taxon>
        <taxon>Pharingeaviricetes</taxon>
        <taxon>Rowavirales</taxon>
        <taxon>Adenoviridae</taxon>
    </lineage>
</organism>
<evidence type="ECO:0000256" key="4">
    <source>
        <dbReference type="ARBA" id="ARBA00023054"/>
    </source>
</evidence>
<reference evidence="7" key="1">
    <citation type="journal article" date="2024" name="Microbiome">
        <title>Substantial viral diversity in bats and rodents from East Africa: insights into evolution, recombination, and cocirculation.</title>
        <authorList>
            <person name="Wang D."/>
            <person name="Yang X."/>
            <person name="Ren Z."/>
            <person name="Hu B."/>
            <person name="Zhao H."/>
            <person name="Yang K."/>
            <person name="Shi P."/>
            <person name="Zhang Z."/>
            <person name="Feng Q."/>
            <person name="Nawenja C.V."/>
            <person name="Obanda V."/>
            <person name="Robert K."/>
            <person name="Nalikka B."/>
            <person name="Waruhiu C.N."/>
            <person name="Ochola G.O."/>
            <person name="Onyuok S.O."/>
            <person name="Ochieng H."/>
            <person name="Li B."/>
            <person name="Zhu Y."/>
            <person name="Si H."/>
            <person name="Yin J."/>
            <person name="Kristiansen K."/>
            <person name="Jin X."/>
            <person name="Xu X."/>
            <person name="Xiao M."/>
            <person name="Agwanda B."/>
            <person name="Ommeh S."/>
            <person name="Li J."/>
            <person name="Shi Z.L."/>
        </authorList>
    </citation>
    <scope>NUCLEOTIDE SEQUENCE</scope>
    <source>
        <strain evidence="7">2A/Kenya/BAT257/2015</strain>
    </source>
</reference>
<dbReference type="InterPro" id="IPR005641">
    <property type="entry name" value="Hexon_assoc_IX"/>
</dbReference>
<name>A0AAU7DZB3_9ADEN</name>
<dbReference type="Pfam" id="PF03955">
    <property type="entry name" value="Adeno_PIX"/>
    <property type="match status" value="1"/>
</dbReference>
<dbReference type="EMBL" id="PP711819">
    <property type="protein sequence ID" value="XBH23607.1"/>
    <property type="molecule type" value="Genomic_DNA"/>
</dbReference>
<evidence type="ECO:0000256" key="3">
    <source>
        <dbReference type="ARBA" id="ARBA00022581"/>
    </source>
</evidence>
<sequence>MDPTQRGIVNTCFVTTRLPAWAGSRQNVMGSDLSGHPVPSPVRRPGGGGGRDEAAPAPAHPAAGSMEEEAEEIGDDEMEELAEELDLLKEEVRQLTETVHRLETAVIALQAQLAPPTGRGDANLES</sequence>
<evidence type="ECO:0000313" key="7">
    <source>
        <dbReference type="EMBL" id="XBH23607.1"/>
    </source>
</evidence>